<dbReference type="InterPro" id="IPR004107">
    <property type="entry name" value="Integrase_SAM-like_N"/>
</dbReference>
<keyword evidence="8" id="KW-1185">Reference proteome</keyword>
<dbReference type="InterPro" id="IPR010998">
    <property type="entry name" value="Integrase_recombinase_N"/>
</dbReference>
<dbReference type="InterPro" id="IPR011010">
    <property type="entry name" value="DNA_brk_join_enz"/>
</dbReference>
<name>A0A0V8IUR7_9BACL</name>
<reference evidence="7 8" key="1">
    <citation type="journal article" date="2014" name="Antonie Van Leeuwenhoek">
        <title>Fictibacillus enclensis sp. nov., isolated from marine sediment.</title>
        <authorList>
            <person name="Dastager S.G."/>
            <person name="Mawlankar R."/>
            <person name="Srinivasan K."/>
            <person name="Tang S.K."/>
            <person name="Lee J.C."/>
            <person name="Ramana V.V."/>
            <person name="Shouche Y.S."/>
        </authorList>
    </citation>
    <scope>NUCLEOTIDE SEQUENCE [LARGE SCALE GENOMIC DNA]</scope>
    <source>
        <strain evidence="7 8">NIO-1003</strain>
    </source>
</reference>
<dbReference type="RefSeq" id="WP_061975734.1">
    <property type="nucleotide sequence ID" value="NZ_FMAV01000007.1"/>
</dbReference>
<comment type="similarity">
    <text evidence="1">Belongs to the 'phage' integrase family.</text>
</comment>
<dbReference type="GO" id="GO:0003677">
    <property type="term" value="F:DNA binding"/>
    <property type="evidence" value="ECO:0007669"/>
    <property type="project" value="UniProtKB-KW"/>
</dbReference>
<feature type="domain" description="Tyr recombinase" evidence="6">
    <location>
        <begin position="175"/>
        <end position="375"/>
    </location>
</feature>
<dbReference type="Pfam" id="PF14659">
    <property type="entry name" value="Phage_int_SAM_3"/>
    <property type="match status" value="1"/>
</dbReference>
<dbReference type="PANTHER" id="PTHR30349">
    <property type="entry name" value="PHAGE INTEGRASE-RELATED"/>
    <property type="match status" value="1"/>
</dbReference>
<protein>
    <submittedName>
        <fullName evidence="7">Integrase</fullName>
    </submittedName>
</protein>
<dbReference type="GO" id="GO:0015074">
    <property type="term" value="P:DNA integration"/>
    <property type="evidence" value="ECO:0007669"/>
    <property type="project" value="UniProtKB-KW"/>
</dbReference>
<dbReference type="Pfam" id="PF00589">
    <property type="entry name" value="Phage_integrase"/>
    <property type="match status" value="1"/>
</dbReference>
<keyword evidence="3" id="KW-0238">DNA-binding</keyword>
<dbReference type="GO" id="GO:0006310">
    <property type="term" value="P:DNA recombination"/>
    <property type="evidence" value="ECO:0007669"/>
    <property type="project" value="UniProtKB-KW"/>
</dbReference>
<comment type="caution">
    <text evidence="7">The sequence shown here is derived from an EMBL/GenBank/DDBJ whole genome shotgun (WGS) entry which is preliminary data.</text>
</comment>
<keyword evidence="4" id="KW-0233">DNA recombination</keyword>
<feature type="compositionally biased region" description="Polar residues" evidence="5">
    <location>
        <begin position="21"/>
        <end position="31"/>
    </location>
</feature>
<keyword evidence="2" id="KW-0229">DNA integration</keyword>
<evidence type="ECO:0000256" key="3">
    <source>
        <dbReference type="ARBA" id="ARBA00023125"/>
    </source>
</evidence>
<feature type="region of interest" description="Disordered" evidence="5">
    <location>
        <begin position="16"/>
        <end position="41"/>
    </location>
</feature>
<evidence type="ECO:0000256" key="1">
    <source>
        <dbReference type="ARBA" id="ARBA00008857"/>
    </source>
</evidence>
<dbReference type="InterPro" id="IPR028259">
    <property type="entry name" value="AP2-like_int_N"/>
</dbReference>
<evidence type="ECO:0000256" key="4">
    <source>
        <dbReference type="ARBA" id="ARBA00023172"/>
    </source>
</evidence>
<sequence>MASFQKYTTKQGPMWLFKMDTGTNPETGKRQTTTRRGFKTKKEAQKAASTLELEISSGIWISTNNYTFDEVFNQWFTNHRKTIKASTQKTIQSKFKKHILPRFGKIKMKDVTKAYCQEMINEIAELIASVNDIKIQANQVFNYALKMDIISKNPMEHVSIPRKQREMISEDNDQTDRNYWRKDEIKNFLMITERELEFRDHVLFHLLIYTGARKGELLALTWDDINFGDGSIRLAKTLFQNEGGFVFQTPKTKESRRLISLDRNTLHLLKKWRTRQYEAILASGSNIVLNNVVFTRENGSPMRLAYLNEKLNIVIKKHQLHRITIHGLRHTHASLLFEAGASIKEVQERLGHTDIKMTMNIYTHVTDTLKEQTAEKFQRYIEL</sequence>
<accession>A0A0V8IUR7</accession>
<dbReference type="PROSITE" id="PS51898">
    <property type="entry name" value="TYR_RECOMBINASE"/>
    <property type="match status" value="1"/>
</dbReference>
<dbReference type="InterPro" id="IPR002104">
    <property type="entry name" value="Integrase_catalytic"/>
</dbReference>
<evidence type="ECO:0000256" key="5">
    <source>
        <dbReference type="SAM" id="MobiDB-lite"/>
    </source>
</evidence>
<evidence type="ECO:0000256" key="2">
    <source>
        <dbReference type="ARBA" id="ARBA00022908"/>
    </source>
</evidence>
<proteinExistence type="inferred from homology"/>
<dbReference type="OrthoDB" id="9803188at2"/>
<dbReference type="AlphaFoldDB" id="A0A0V8IUR7"/>
<dbReference type="PANTHER" id="PTHR30349:SF64">
    <property type="entry name" value="PROPHAGE INTEGRASE INTD-RELATED"/>
    <property type="match status" value="1"/>
</dbReference>
<evidence type="ECO:0000313" key="7">
    <source>
        <dbReference type="EMBL" id="KSU78471.1"/>
    </source>
</evidence>
<dbReference type="EMBL" id="LNQN01000009">
    <property type="protein sequence ID" value="KSU78471.1"/>
    <property type="molecule type" value="Genomic_DNA"/>
</dbReference>
<dbReference type="CDD" id="cd01189">
    <property type="entry name" value="INT_ICEBs1_C_like"/>
    <property type="match status" value="1"/>
</dbReference>
<dbReference type="Gene3D" id="1.10.443.10">
    <property type="entry name" value="Intergrase catalytic core"/>
    <property type="match status" value="1"/>
</dbReference>
<dbReference type="Gene3D" id="1.10.150.130">
    <property type="match status" value="1"/>
</dbReference>
<dbReference type="Pfam" id="PF14657">
    <property type="entry name" value="Arm-DNA-bind_4"/>
    <property type="match status" value="1"/>
</dbReference>
<dbReference type="InterPro" id="IPR013762">
    <property type="entry name" value="Integrase-like_cat_sf"/>
</dbReference>
<organism evidence="7 8">
    <name type="scientific">Fictibacillus enclensis</name>
    <dbReference type="NCBI Taxonomy" id="1017270"/>
    <lineage>
        <taxon>Bacteria</taxon>
        <taxon>Bacillati</taxon>
        <taxon>Bacillota</taxon>
        <taxon>Bacilli</taxon>
        <taxon>Bacillales</taxon>
        <taxon>Fictibacillaceae</taxon>
        <taxon>Fictibacillus</taxon>
    </lineage>
</organism>
<gene>
    <name evidence="7" type="ORF">AS030_21840</name>
</gene>
<dbReference type="Proteomes" id="UP000054099">
    <property type="component" value="Unassembled WGS sequence"/>
</dbReference>
<evidence type="ECO:0000313" key="8">
    <source>
        <dbReference type="Proteomes" id="UP000054099"/>
    </source>
</evidence>
<dbReference type="InterPro" id="IPR050090">
    <property type="entry name" value="Tyrosine_recombinase_XerCD"/>
</dbReference>
<evidence type="ECO:0000259" key="6">
    <source>
        <dbReference type="PROSITE" id="PS51898"/>
    </source>
</evidence>
<dbReference type="SUPFAM" id="SSF56349">
    <property type="entry name" value="DNA breaking-rejoining enzymes"/>
    <property type="match status" value="1"/>
</dbReference>